<name>A0ABQ2I4S5_9PSEU</name>
<organism evidence="4 5">
    <name type="scientific">Lentzea pudingi</name>
    <dbReference type="NCBI Taxonomy" id="1789439"/>
    <lineage>
        <taxon>Bacteria</taxon>
        <taxon>Bacillati</taxon>
        <taxon>Actinomycetota</taxon>
        <taxon>Actinomycetes</taxon>
        <taxon>Pseudonocardiales</taxon>
        <taxon>Pseudonocardiaceae</taxon>
        <taxon>Lentzea</taxon>
    </lineage>
</organism>
<feature type="compositionally biased region" description="Basic and acidic residues" evidence="1">
    <location>
        <begin position="90"/>
        <end position="121"/>
    </location>
</feature>
<feature type="transmembrane region" description="Helical" evidence="2">
    <location>
        <begin position="1015"/>
        <end position="1036"/>
    </location>
</feature>
<sequence length="1042" mass="109688">MSERSVSRALLRIGALTTAAVLAFGTATTGAYAQEPEAPTSAVEPTQTNEPSAPPSSEPATPPSTPADPSTPPADPSTPPSEPATPPSTPEDKPADKPDTKPEDEKKDVPPAIARVDEQRPDLAVTVTPDHAEFPAGEDLGLTLTVRNKGQAPAVNVRLGYESTQAWLVSGAGDLSSRPSLAPGAEKSFRVVLRPSNPTTESVPFQFRATVDGIADPTPGDNGRDLYLRIRQSTGSATGVIYVDANNNGAFDQGEGLPNSYFVARGGTPIGDVWGHGDSNGVFRVWSAVAGKYTISQVGNDQRAVKPGHNEFVIEVGKQAYFEVPVVAPVRESLTATMAFTKSTYHATEKPGLNITLKNSGDLPLERVVAVCNGNISGYLNSDTFSALRPDGPGVTVPASGELTVSVTTDMPKLTNPWIYANCFFGNQGRNTAGAAYGGNVRADVTGVNGAFEGKVVNAENGELLRGAVVNVLDPVTRRAIKDTILVDGNGDLRIYSLTPGKVVLQVAGKWKPQDGNEFVVDIVADQTVTRDLTVVPSDVDVPDVGHRPTITVTASFDKPSYDIAEPMRATITVRNIGRGHDAKVGLRVGPLTPDVRNVLEFDRSQFGDLGDENKGVHLWPGESREITVVGTSGWLNGDNRVNLPVQVFTPINYGPGPSEATATTTVTYLNGDAAIVLYADANKNDQKDAGEQPFPNVEVFASGGTRPGWWGSGKTDESGRVSFKNVPVGVYHFSASYPDGWVRPGSSDDRLTVTAGTESVLEVGAQRPLSDKFFATVNFLKDEYAPGENWEADITLENKTGADLPVVNALCSGSGESAEIYNNGPGWGALAWDGGGVSVPNGEKRTFRVTGPLPQESASIGYATLNCRFAPDSSDPGSAGAFDEVKVPGQRADAFGQLVTEGEVPKPSTTVVVVEAGTKKVVARTITDAAGKFGVSQLPVGKYDVIVPGPWKVEIRRMNPWFLVRTGGESWVQQFHLVPGPEVEDPGYPLPEDRAPGGAGGGAAEVLAKTGASVLGLGVLGALLVAFGFGANLIGRRRKVA</sequence>
<dbReference type="SUPFAM" id="SSF49478">
    <property type="entry name" value="Cna protein B-type domain"/>
    <property type="match status" value="1"/>
</dbReference>
<comment type="caution">
    <text evidence="4">The sequence shown here is derived from an EMBL/GenBank/DDBJ whole genome shotgun (WGS) entry which is preliminary data.</text>
</comment>
<keyword evidence="2" id="KW-1133">Transmembrane helix</keyword>
<protein>
    <recommendedName>
        <fullName evidence="6">Alpha-amylase</fullName>
    </recommendedName>
</protein>
<gene>
    <name evidence="4" type="ORF">GCM10011609_42320</name>
</gene>
<keyword evidence="2" id="KW-0812">Transmembrane</keyword>
<keyword evidence="5" id="KW-1185">Reference proteome</keyword>
<feature type="region of interest" description="Disordered" evidence="1">
    <location>
        <begin position="32"/>
        <end position="122"/>
    </location>
</feature>
<reference evidence="5" key="1">
    <citation type="journal article" date="2019" name="Int. J. Syst. Evol. Microbiol.">
        <title>The Global Catalogue of Microorganisms (GCM) 10K type strain sequencing project: providing services to taxonomists for standard genome sequencing and annotation.</title>
        <authorList>
            <consortium name="The Broad Institute Genomics Platform"/>
            <consortium name="The Broad Institute Genome Sequencing Center for Infectious Disease"/>
            <person name="Wu L."/>
            <person name="Ma J."/>
        </authorList>
    </citation>
    <scope>NUCLEOTIDE SEQUENCE [LARGE SCALE GENOMIC DNA]</scope>
    <source>
        <strain evidence="5">CGMCC 4.7319</strain>
    </source>
</reference>
<evidence type="ECO:0000313" key="5">
    <source>
        <dbReference type="Proteomes" id="UP000597656"/>
    </source>
</evidence>
<accession>A0ABQ2I4S5</accession>
<feature type="chain" id="PRO_5046731583" description="Alpha-amylase" evidence="3">
    <location>
        <begin position="34"/>
        <end position="1042"/>
    </location>
</feature>
<dbReference type="SUPFAM" id="SSF117074">
    <property type="entry name" value="Hypothetical protein PA1324"/>
    <property type="match status" value="1"/>
</dbReference>
<keyword evidence="2" id="KW-0472">Membrane</keyword>
<feature type="region of interest" description="Disordered" evidence="1">
    <location>
        <begin position="983"/>
        <end position="1003"/>
    </location>
</feature>
<proteinExistence type="predicted"/>
<dbReference type="Proteomes" id="UP000597656">
    <property type="component" value="Unassembled WGS sequence"/>
</dbReference>
<feature type="compositionally biased region" description="Pro residues" evidence="1">
    <location>
        <begin position="52"/>
        <end position="89"/>
    </location>
</feature>
<keyword evidence="3" id="KW-0732">Signal</keyword>
<feature type="signal peptide" evidence="3">
    <location>
        <begin position="1"/>
        <end position="33"/>
    </location>
</feature>
<evidence type="ECO:0008006" key="6">
    <source>
        <dbReference type="Google" id="ProtNLM"/>
    </source>
</evidence>
<dbReference type="InterPro" id="IPR013783">
    <property type="entry name" value="Ig-like_fold"/>
</dbReference>
<evidence type="ECO:0000256" key="3">
    <source>
        <dbReference type="SAM" id="SignalP"/>
    </source>
</evidence>
<evidence type="ECO:0000256" key="1">
    <source>
        <dbReference type="SAM" id="MobiDB-lite"/>
    </source>
</evidence>
<dbReference type="Gene3D" id="2.60.40.10">
    <property type="entry name" value="Immunoglobulins"/>
    <property type="match status" value="2"/>
</dbReference>
<evidence type="ECO:0000313" key="4">
    <source>
        <dbReference type="EMBL" id="GGM99538.1"/>
    </source>
</evidence>
<evidence type="ECO:0000256" key="2">
    <source>
        <dbReference type="SAM" id="Phobius"/>
    </source>
</evidence>
<dbReference type="EMBL" id="BMNC01000005">
    <property type="protein sequence ID" value="GGM99538.1"/>
    <property type="molecule type" value="Genomic_DNA"/>
</dbReference>